<accession>A0A9D1SHU7</accession>
<organism evidence="1 2">
    <name type="scientific">Candidatus Stercoripulliclostridium merdigallinarum</name>
    <dbReference type="NCBI Taxonomy" id="2840951"/>
    <lineage>
        <taxon>Bacteria</taxon>
        <taxon>Bacillati</taxon>
        <taxon>Bacillota</taxon>
        <taxon>Clostridia</taxon>
        <taxon>Eubacteriales</taxon>
        <taxon>Candidatus Stercoripulliclostridium</taxon>
    </lineage>
</organism>
<comment type="caution">
    <text evidence="1">The sequence shown here is derived from an EMBL/GenBank/DDBJ whole genome shotgun (WGS) entry which is preliminary data.</text>
</comment>
<evidence type="ECO:0000313" key="2">
    <source>
        <dbReference type="Proteomes" id="UP000824094"/>
    </source>
</evidence>
<reference evidence="1" key="1">
    <citation type="submission" date="2020-10" db="EMBL/GenBank/DDBJ databases">
        <authorList>
            <person name="Gilroy R."/>
        </authorList>
    </citation>
    <scope>NUCLEOTIDE SEQUENCE</scope>
    <source>
        <strain evidence="1">18911</strain>
    </source>
</reference>
<dbReference type="EMBL" id="DVNF01000069">
    <property type="protein sequence ID" value="HIU60188.1"/>
    <property type="molecule type" value="Genomic_DNA"/>
</dbReference>
<name>A0A9D1SHU7_9FIRM</name>
<feature type="non-terminal residue" evidence="1">
    <location>
        <position position="1"/>
    </location>
</feature>
<evidence type="ECO:0000313" key="1">
    <source>
        <dbReference type="EMBL" id="HIU60188.1"/>
    </source>
</evidence>
<sequence length="45" mass="5018">LKTQDAVDEFKIRISGYVRSYRHGDKVILHAGDEIEATSSDVILA</sequence>
<reference evidence="1" key="2">
    <citation type="journal article" date="2021" name="PeerJ">
        <title>Extensive microbial diversity within the chicken gut microbiome revealed by metagenomics and culture.</title>
        <authorList>
            <person name="Gilroy R."/>
            <person name="Ravi A."/>
            <person name="Getino M."/>
            <person name="Pursley I."/>
            <person name="Horton D.L."/>
            <person name="Alikhan N.F."/>
            <person name="Baker D."/>
            <person name="Gharbi K."/>
            <person name="Hall N."/>
            <person name="Watson M."/>
            <person name="Adriaenssens E.M."/>
            <person name="Foster-Nyarko E."/>
            <person name="Jarju S."/>
            <person name="Secka A."/>
            <person name="Antonio M."/>
            <person name="Oren A."/>
            <person name="Chaudhuri R.R."/>
            <person name="La Ragione R."/>
            <person name="Hildebrand F."/>
            <person name="Pallen M.J."/>
        </authorList>
    </citation>
    <scope>NUCLEOTIDE SEQUENCE</scope>
    <source>
        <strain evidence="1">18911</strain>
    </source>
</reference>
<dbReference type="Proteomes" id="UP000824094">
    <property type="component" value="Unassembled WGS sequence"/>
</dbReference>
<gene>
    <name evidence="1" type="ORF">IAB05_02215</name>
</gene>
<protein>
    <submittedName>
        <fullName evidence="1">Uncharacterized protein</fullName>
    </submittedName>
</protein>
<proteinExistence type="predicted"/>
<dbReference type="AlphaFoldDB" id="A0A9D1SHU7"/>